<dbReference type="GO" id="GO:0005886">
    <property type="term" value="C:plasma membrane"/>
    <property type="evidence" value="ECO:0007669"/>
    <property type="project" value="UniProtKB-SubCell"/>
</dbReference>
<dbReference type="EMBL" id="BANX01000002">
    <property type="protein sequence ID" value="GAC66532.1"/>
    <property type="molecule type" value="Genomic_DNA"/>
</dbReference>
<comment type="subcellular location">
    <subcellularLocation>
        <location evidence="1">Cell membrane</location>
        <topology evidence="1">Multi-pass membrane protein</topology>
    </subcellularLocation>
</comment>
<reference evidence="7 8" key="1">
    <citation type="submission" date="2013-01" db="EMBL/GenBank/DDBJ databases">
        <title>Whole genome shotgun sequence of Gordonia soli NBRC 108243.</title>
        <authorList>
            <person name="Isaki-Nakamura S."/>
            <person name="Hosoyama A."/>
            <person name="Tsuchikane K."/>
            <person name="Ando Y."/>
            <person name="Baba S."/>
            <person name="Ohji S."/>
            <person name="Hamada M."/>
            <person name="Tamura T."/>
            <person name="Yamazoe A."/>
            <person name="Yamazaki S."/>
            <person name="Fujita N."/>
        </authorList>
    </citation>
    <scope>NUCLEOTIDE SEQUENCE [LARGE SCALE GENOMIC DNA]</scope>
    <source>
        <strain evidence="7 8">NBRC 108243</strain>
    </source>
</reference>
<dbReference type="PANTHER" id="PTHR30086:SF20">
    <property type="entry name" value="ARGININE EXPORTER PROTEIN ARGO-RELATED"/>
    <property type="match status" value="1"/>
</dbReference>
<gene>
    <name evidence="7" type="ORF">GS4_02_02430</name>
</gene>
<feature type="transmembrane region" description="Helical" evidence="6">
    <location>
        <begin position="66"/>
        <end position="87"/>
    </location>
</feature>
<keyword evidence="4 6" id="KW-1133">Transmembrane helix</keyword>
<organism evidence="7 8">
    <name type="scientific">Gordonia soli NBRC 108243</name>
    <dbReference type="NCBI Taxonomy" id="1223545"/>
    <lineage>
        <taxon>Bacteria</taxon>
        <taxon>Bacillati</taxon>
        <taxon>Actinomycetota</taxon>
        <taxon>Actinomycetes</taxon>
        <taxon>Mycobacteriales</taxon>
        <taxon>Gordoniaceae</taxon>
        <taxon>Gordonia</taxon>
    </lineage>
</organism>
<accession>M0QGK0</accession>
<dbReference type="Pfam" id="PF01810">
    <property type="entry name" value="LysE"/>
    <property type="match status" value="1"/>
</dbReference>
<dbReference type="AlphaFoldDB" id="M0QGK0"/>
<evidence type="ECO:0000256" key="3">
    <source>
        <dbReference type="ARBA" id="ARBA00022692"/>
    </source>
</evidence>
<dbReference type="InterPro" id="IPR001123">
    <property type="entry name" value="LeuE-type"/>
</dbReference>
<feature type="transmembrane region" description="Helical" evidence="6">
    <location>
        <begin position="135"/>
        <end position="161"/>
    </location>
</feature>
<evidence type="ECO:0000256" key="1">
    <source>
        <dbReference type="ARBA" id="ARBA00004651"/>
    </source>
</evidence>
<dbReference type="eggNOG" id="COG1280">
    <property type="taxonomic scope" value="Bacteria"/>
</dbReference>
<feature type="transmembrane region" description="Helical" evidence="6">
    <location>
        <begin position="173"/>
        <end position="194"/>
    </location>
</feature>
<evidence type="ECO:0000313" key="7">
    <source>
        <dbReference type="EMBL" id="GAC66532.1"/>
    </source>
</evidence>
<dbReference type="GO" id="GO:0015171">
    <property type="term" value="F:amino acid transmembrane transporter activity"/>
    <property type="evidence" value="ECO:0007669"/>
    <property type="project" value="TreeGrafter"/>
</dbReference>
<sequence length="197" mass="20621">MQFTLLAGFVGVALVAYLVPGPDWLIVVRGATMSARHGAITGLGTQAGLLVHGLLATVGVSAVVAAAPWALLAIQVAGAIYIGYLGISGLRRRGADAEVGPTGWRQAFVTNLTNPKVIVFFVAVAPQFVDTGSAVWPQMLVLTVVDVVIGIIWWVLLAYLLRPVIARVGPARIARVASVLLVVVAVALLAYSVVEYL</sequence>
<dbReference type="RefSeq" id="WP_007616838.1">
    <property type="nucleotide sequence ID" value="NZ_BANX01000002.1"/>
</dbReference>
<dbReference type="OrthoDB" id="9784202at2"/>
<evidence type="ECO:0000256" key="5">
    <source>
        <dbReference type="ARBA" id="ARBA00023136"/>
    </source>
</evidence>
<protein>
    <recommendedName>
        <fullName evidence="9">Amino acid efflux protein</fullName>
    </recommendedName>
</protein>
<keyword evidence="3 6" id="KW-0812">Transmembrane</keyword>
<comment type="caution">
    <text evidence="7">The sequence shown here is derived from an EMBL/GenBank/DDBJ whole genome shotgun (WGS) entry which is preliminary data.</text>
</comment>
<dbReference type="Proteomes" id="UP000011666">
    <property type="component" value="Unassembled WGS sequence"/>
</dbReference>
<dbReference type="STRING" id="1223545.GS4_02_02430"/>
<evidence type="ECO:0000256" key="2">
    <source>
        <dbReference type="ARBA" id="ARBA00022475"/>
    </source>
</evidence>
<feature type="transmembrane region" description="Helical" evidence="6">
    <location>
        <begin position="6"/>
        <end position="27"/>
    </location>
</feature>
<evidence type="ECO:0008006" key="9">
    <source>
        <dbReference type="Google" id="ProtNLM"/>
    </source>
</evidence>
<keyword evidence="8" id="KW-1185">Reference proteome</keyword>
<proteinExistence type="predicted"/>
<evidence type="ECO:0000256" key="4">
    <source>
        <dbReference type="ARBA" id="ARBA00022989"/>
    </source>
</evidence>
<keyword evidence="2" id="KW-1003">Cell membrane</keyword>
<keyword evidence="5 6" id="KW-0472">Membrane</keyword>
<feature type="transmembrane region" description="Helical" evidence="6">
    <location>
        <begin position="108"/>
        <end position="129"/>
    </location>
</feature>
<name>M0QGK0_9ACTN</name>
<dbReference type="PANTHER" id="PTHR30086">
    <property type="entry name" value="ARGININE EXPORTER PROTEIN ARGO"/>
    <property type="match status" value="1"/>
</dbReference>
<evidence type="ECO:0000256" key="6">
    <source>
        <dbReference type="SAM" id="Phobius"/>
    </source>
</evidence>
<evidence type="ECO:0000313" key="8">
    <source>
        <dbReference type="Proteomes" id="UP000011666"/>
    </source>
</evidence>
<feature type="transmembrane region" description="Helical" evidence="6">
    <location>
        <begin position="39"/>
        <end position="60"/>
    </location>
</feature>